<dbReference type="InterPro" id="IPR027785">
    <property type="entry name" value="UvrD-like_helicase_C"/>
</dbReference>
<dbReference type="InterPro" id="IPR027417">
    <property type="entry name" value="P-loop_NTPase"/>
</dbReference>
<protein>
    <submittedName>
        <fullName evidence="2">AAA family ATPase</fullName>
    </submittedName>
</protein>
<reference evidence="2 3" key="1">
    <citation type="submission" date="2023-12" db="EMBL/GenBank/DDBJ databases">
        <title>Novel species of the genus Arcicella isolated from rivers.</title>
        <authorList>
            <person name="Lu H."/>
        </authorList>
    </citation>
    <scope>NUCLEOTIDE SEQUENCE [LARGE SCALE GENOMIC DNA]</scope>
    <source>
        <strain evidence="2 3">LMG 21963</strain>
    </source>
</reference>
<dbReference type="InterPro" id="IPR050534">
    <property type="entry name" value="Coronavir_polyprotein_1ab"/>
</dbReference>
<sequence>MTSFLPFAPTSEQVVILDNIKSFLADKQDFMIVKGAAGTGKTSIMKAVADYLNQQNIGFELLAPTGRAAKNIAQKAGYQADTVHSCIYIPETDTEEAKVRFKTKANKFSEQRVYIVDESSMLSDLVNNSQDFEATTPMLSDLIAFVKQGNKANKLIFVGDDCQLPPVGYKAFAQSPALLLSYLKQTFDLNGTEVQLSRVMRQSEGSYILDSAYDVRSYIQKQQGFKRNIGKAMYNPNHVTDLYIQRYDFNQPQNVAIIAYSNDYVSRCNKLVREKLGLGGILTKGDLVVLNRNYYGKLFTYIPNGEVAQVVATGPVRIVSELRFMEVELALFNEDDKAYTVSTKILLDTLENPKLFTHDKKKALFASAYKNNPTYRSSKDVRDDEFLSAMQVNYAHAFNCHKAQGSEWNTVLLNTWMPDTDQRFLYTGVTRAKSELFTNNAHCF</sequence>
<comment type="caution">
    <text evidence="2">The sequence shown here is derived from an EMBL/GenBank/DDBJ whole genome shotgun (WGS) entry which is preliminary data.</text>
</comment>
<dbReference type="Proteomes" id="UP001304671">
    <property type="component" value="Unassembled WGS sequence"/>
</dbReference>
<dbReference type="Pfam" id="PF13604">
    <property type="entry name" value="AAA_30"/>
    <property type="match status" value="1"/>
</dbReference>
<evidence type="ECO:0000313" key="3">
    <source>
        <dbReference type="Proteomes" id="UP001304671"/>
    </source>
</evidence>
<dbReference type="CDD" id="cd18809">
    <property type="entry name" value="SF1_C_RecD"/>
    <property type="match status" value="1"/>
</dbReference>
<dbReference type="Pfam" id="PF13538">
    <property type="entry name" value="UvrD_C_2"/>
    <property type="match status" value="1"/>
</dbReference>
<dbReference type="EMBL" id="JAYFUL010000032">
    <property type="protein sequence ID" value="MEA5259541.1"/>
    <property type="molecule type" value="Genomic_DNA"/>
</dbReference>
<keyword evidence="3" id="KW-1185">Reference proteome</keyword>
<dbReference type="RefSeq" id="WP_323251303.1">
    <property type="nucleotide sequence ID" value="NZ_JAYFUL010000032.1"/>
</dbReference>
<dbReference type="SUPFAM" id="SSF52540">
    <property type="entry name" value="P-loop containing nucleoside triphosphate hydrolases"/>
    <property type="match status" value="2"/>
</dbReference>
<name>A0ABU5QR34_9BACT</name>
<evidence type="ECO:0000259" key="1">
    <source>
        <dbReference type="Pfam" id="PF13538"/>
    </source>
</evidence>
<accession>A0ABU5QR34</accession>
<feature type="domain" description="UvrD-like helicase C-terminal" evidence="1">
    <location>
        <begin position="394"/>
        <end position="436"/>
    </location>
</feature>
<dbReference type="CDD" id="cd17933">
    <property type="entry name" value="DEXSc_RecD-like"/>
    <property type="match status" value="1"/>
</dbReference>
<dbReference type="Gene3D" id="3.40.50.300">
    <property type="entry name" value="P-loop containing nucleotide triphosphate hydrolases"/>
    <property type="match status" value="2"/>
</dbReference>
<proteinExistence type="predicted"/>
<evidence type="ECO:0000313" key="2">
    <source>
        <dbReference type="EMBL" id="MEA5259541.1"/>
    </source>
</evidence>
<gene>
    <name evidence="2" type="ORF">VB264_17215</name>
</gene>
<dbReference type="PANTHER" id="PTHR43788">
    <property type="entry name" value="DNA2/NAM7 HELICASE FAMILY MEMBER"/>
    <property type="match status" value="1"/>
</dbReference>
<organism evidence="2 3">
    <name type="scientific">Arcicella aquatica</name>
    <dbReference type="NCBI Taxonomy" id="217141"/>
    <lineage>
        <taxon>Bacteria</taxon>
        <taxon>Pseudomonadati</taxon>
        <taxon>Bacteroidota</taxon>
        <taxon>Cytophagia</taxon>
        <taxon>Cytophagales</taxon>
        <taxon>Flectobacillaceae</taxon>
        <taxon>Arcicella</taxon>
    </lineage>
</organism>